<evidence type="ECO:0000313" key="1">
    <source>
        <dbReference type="EMBL" id="KKL44666.1"/>
    </source>
</evidence>
<organism evidence="1">
    <name type="scientific">marine sediment metagenome</name>
    <dbReference type="NCBI Taxonomy" id="412755"/>
    <lineage>
        <taxon>unclassified sequences</taxon>
        <taxon>metagenomes</taxon>
        <taxon>ecological metagenomes</taxon>
    </lineage>
</organism>
<protein>
    <recommendedName>
        <fullName evidence="2">CGGC domain-containing protein</fullName>
    </recommendedName>
</protein>
<sequence length="78" mass="8342">MIKILRVHRKGCVILGHCGAPFTTDSVSIGMGCGQEIKGDIHSLLITDAKKRGFGNLNLLCVACAEKAGLAWKPEDAY</sequence>
<accession>A0A0F9CTC5</accession>
<gene>
    <name evidence="1" type="ORF">LCGC14_2363410</name>
</gene>
<proteinExistence type="predicted"/>
<evidence type="ECO:0008006" key="2">
    <source>
        <dbReference type="Google" id="ProtNLM"/>
    </source>
</evidence>
<dbReference type="AlphaFoldDB" id="A0A0F9CTC5"/>
<reference evidence="1" key="1">
    <citation type="journal article" date="2015" name="Nature">
        <title>Complex archaea that bridge the gap between prokaryotes and eukaryotes.</title>
        <authorList>
            <person name="Spang A."/>
            <person name="Saw J.H."/>
            <person name="Jorgensen S.L."/>
            <person name="Zaremba-Niedzwiedzka K."/>
            <person name="Martijn J."/>
            <person name="Lind A.E."/>
            <person name="van Eijk R."/>
            <person name="Schleper C."/>
            <person name="Guy L."/>
            <person name="Ettema T.J."/>
        </authorList>
    </citation>
    <scope>NUCLEOTIDE SEQUENCE</scope>
</reference>
<comment type="caution">
    <text evidence="1">The sequence shown here is derived from an EMBL/GenBank/DDBJ whole genome shotgun (WGS) entry which is preliminary data.</text>
</comment>
<dbReference type="EMBL" id="LAZR01034676">
    <property type="protein sequence ID" value="KKL44666.1"/>
    <property type="molecule type" value="Genomic_DNA"/>
</dbReference>
<name>A0A0F9CTC5_9ZZZZ</name>